<dbReference type="Proteomes" id="UP001215503">
    <property type="component" value="Unassembled WGS sequence"/>
</dbReference>
<dbReference type="EMBL" id="JARHUD010000004">
    <property type="protein sequence ID" value="MDF2096071.1"/>
    <property type="molecule type" value="Genomic_DNA"/>
</dbReference>
<keyword evidence="3" id="KW-1185">Reference proteome</keyword>
<evidence type="ECO:0008006" key="4">
    <source>
        <dbReference type="Google" id="ProtNLM"/>
    </source>
</evidence>
<dbReference type="InterPro" id="IPR009078">
    <property type="entry name" value="Ferritin-like_SF"/>
</dbReference>
<name>A0ABT5YMK7_9PROT</name>
<evidence type="ECO:0000313" key="2">
    <source>
        <dbReference type="EMBL" id="MDF2096071.1"/>
    </source>
</evidence>
<feature type="chain" id="PRO_5045800925" description="Ferritin-like domain-containing protein" evidence="1">
    <location>
        <begin position="32"/>
        <end position="181"/>
    </location>
</feature>
<organism evidence="2 3">
    <name type="scientific">Aquibaculum arenosum</name>
    <dbReference type="NCBI Taxonomy" id="3032591"/>
    <lineage>
        <taxon>Bacteria</taxon>
        <taxon>Pseudomonadati</taxon>
        <taxon>Pseudomonadota</taxon>
        <taxon>Alphaproteobacteria</taxon>
        <taxon>Rhodospirillales</taxon>
        <taxon>Rhodovibrionaceae</taxon>
        <taxon>Aquibaculum</taxon>
    </lineage>
</organism>
<gene>
    <name evidence="2" type="ORF">P2G67_08795</name>
</gene>
<accession>A0ABT5YMK7</accession>
<keyword evidence="1" id="KW-0732">Signal</keyword>
<protein>
    <recommendedName>
        <fullName evidence="4">Ferritin-like domain-containing protein</fullName>
    </recommendedName>
</protein>
<evidence type="ECO:0000313" key="3">
    <source>
        <dbReference type="Proteomes" id="UP001215503"/>
    </source>
</evidence>
<dbReference type="RefSeq" id="WP_275822115.1">
    <property type="nucleotide sequence ID" value="NZ_JARHUD010000004.1"/>
</dbReference>
<evidence type="ECO:0000256" key="1">
    <source>
        <dbReference type="SAM" id="SignalP"/>
    </source>
</evidence>
<reference evidence="2 3" key="1">
    <citation type="submission" date="2023-03" db="EMBL/GenBank/DDBJ databases">
        <title>Fodinicurvata sp. CAU 1616 isolated from sea sendiment.</title>
        <authorList>
            <person name="Kim W."/>
        </authorList>
    </citation>
    <scope>NUCLEOTIDE SEQUENCE [LARGE SCALE GENOMIC DNA]</scope>
    <source>
        <strain evidence="2 3">CAU 1616</strain>
    </source>
</reference>
<feature type="signal peptide" evidence="1">
    <location>
        <begin position="1"/>
        <end position="31"/>
    </location>
</feature>
<dbReference type="SUPFAM" id="SSF47240">
    <property type="entry name" value="Ferritin-like"/>
    <property type="match status" value="1"/>
</dbReference>
<sequence length="181" mass="18527">MSLSRRSALTVGAGLSLAAAGGLAVIAPAPAAASTQALQDAHAAAGRARAAYHLLLESGRLPALILDLAERIYERHRATEEALGERISGARPAGLEQPDVQAAIQAANTPTALIRLMRDIEARALAGYLAQDTAEGETKMLLAAAAADGAMHWALLNHTLGEALPRQSLSAGGSLPTSGIE</sequence>
<dbReference type="PROSITE" id="PS51318">
    <property type="entry name" value="TAT"/>
    <property type="match status" value="1"/>
</dbReference>
<proteinExistence type="predicted"/>
<dbReference type="InterPro" id="IPR006311">
    <property type="entry name" value="TAT_signal"/>
</dbReference>
<comment type="caution">
    <text evidence="2">The sequence shown here is derived from an EMBL/GenBank/DDBJ whole genome shotgun (WGS) entry which is preliminary data.</text>
</comment>